<name>A0A9W9ZKZ5_9CNID</name>
<proteinExistence type="predicted"/>
<feature type="domain" description="Laminin IV type A" evidence="5">
    <location>
        <begin position="41"/>
        <end position="85"/>
    </location>
</feature>
<evidence type="ECO:0000313" key="7">
    <source>
        <dbReference type="Proteomes" id="UP001163046"/>
    </source>
</evidence>
<keyword evidence="4" id="KW-0325">Glycoprotein</keyword>
<dbReference type="InterPro" id="IPR002049">
    <property type="entry name" value="LE_dom"/>
</dbReference>
<dbReference type="CDD" id="cd00055">
    <property type="entry name" value="EGF_Lam"/>
    <property type="match status" value="1"/>
</dbReference>
<sequence length="204" mass="22120">MSNSTDPGIIPELLKAGIIPTLCGDMKGSMKVDTSGSEDLYFVAPDKYLGDQRFAYTFALSFHLQQGNASSPAASSKGDVILEGKWFGHPLVSTLGTPPPGGNNFDKYEYVDCKPSLDRIVVIWKFPSSLSTSLMAAIDGFETLMATAFWTLSVLVGAENATNVETCSCPPEYKGQFCEQCASGFTRVAPNRGPYVTCQFKWKL</sequence>
<evidence type="ECO:0000256" key="3">
    <source>
        <dbReference type="ARBA" id="ARBA00023157"/>
    </source>
</evidence>
<reference evidence="6" key="1">
    <citation type="submission" date="2023-01" db="EMBL/GenBank/DDBJ databases">
        <title>Genome assembly of the deep-sea coral Lophelia pertusa.</title>
        <authorList>
            <person name="Herrera S."/>
            <person name="Cordes E."/>
        </authorList>
    </citation>
    <scope>NUCLEOTIDE SEQUENCE</scope>
    <source>
        <strain evidence="6">USNM1676648</strain>
        <tissue evidence="6">Polyp</tissue>
    </source>
</reference>
<gene>
    <name evidence="6" type="ORF">OS493_029648</name>
</gene>
<keyword evidence="1" id="KW-0732">Signal</keyword>
<dbReference type="SUPFAM" id="SSF57196">
    <property type="entry name" value="EGF/Laminin"/>
    <property type="match status" value="1"/>
</dbReference>
<comment type="caution">
    <text evidence="6">The sequence shown here is derived from an EMBL/GenBank/DDBJ whole genome shotgun (WGS) entry which is preliminary data.</text>
</comment>
<accession>A0A9W9ZKZ5</accession>
<evidence type="ECO:0000256" key="1">
    <source>
        <dbReference type="ARBA" id="ARBA00022729"/>
    </source>
</evidence>
<dbReference type="Proteomes" id="UP001163046">
    <property type="component" value="Unassembled WGS sequence"/>
</dbReference>
<evidence type="ECO:0000313" key="6">
    <source>
        <dbReference type="EMBL" id="KAJ7383245.1"/>
    </source>
</evidence>
<evidence type="ECO:0000259" key="5">
    <source>
        <dbReference type="Pfam" id="PF00052"/>
    </source>
</evidence>
<keyword evidence="3" id="KW-1015">Disulfide bond</keyword>
<dbReference type="Gene3D" id="2.10.25.10">
    <property type="entry name" value="Laminin"/>
    <property type="match status" value="1"/>
</dbReference>
<keyword evidence="2" id="KW-0677">Repeat</keyword>
<protein>
    <recommendedName>
        <fullName evidence="5">Laminin IV type A domain-containing protein</fullName>
    </recommendedName>
</protein>
<dbReference type="Pfam" id="PF00052">
    <property type="entry name" value="Laminin_B"/>
    <property type="match status" value="1"/>
</dbReference>
<dbReference type="OrthoDB" id="5985440at2759"/>
<organism evidence="6 7">
    <name type="scientific">Desmophyllum pertusum</name>
    <dbReference type="NCBI Taxonomy" id="174260"/>
    <lineage>
        <taxon>Eukaryota</taxon>
        <taxon>Metazoa</taxon>
        <taxon>Cnidaria</taxon>
        <taxon>Anthozoa</taxon>
        <taxon>Hexacorallia</taxon>
        <taxon>Scleractinia</taxon>
        <taxon>Caryophylliina</taxon>
        <taxon>Caryophylliidae</taxon>
        <taxon>Desmophyllum</taxon>
    </lineage>
</organism>
<evidence type="ECO:0000256" key="4">
    <source>
        <dbReference type="ARBA" id="ARBA00023180"/>
    </source>
</evidence>
<dbReference type="EMBL" id="MU825903">
    <property type="protein sequence ID" value="KAJ7383245.1"/>
    <property type="molecule type" value="Genomic_DNA"/>
</dbReference>
<keyword evidence="7" id="KW-1185">Reference proteome</keyword>
<dbReference type="InterPro" id="IPR000034">
    <property type="entry name" value="Laminin_IV"/>
</dbReference>
<dbReference type="AlphaFoldDB" id="A0A9W9ZKZ5"/>
<evidence type="ECO:0000256" key="2">
    <source>
        <dbReference type="ARBA" id="ARBA00022737"/>
    </source>
</evidence>